<reference evidence="6 7" key="1">
    <citation type="journal article" date="2019" name="Int. J. Syst. Evol. Microbiol.">
        <title>The Global Catalogue of Microorganisms (GCM) 10K type strain sequencing project: providing services to taxonomists for standard genome sequencing and annotation.</title>
        <authorList>
            <consortium name="The Broad Institute Genomics Platform"/>
            <consortium name="The Broad Institute Genome Sequencing Center for Infectious Disease"/>
            <person name="Wu L."/>
            <person name="Ma J."/>
        </authorList>
    </citation>
    <scope>NUCLEOTIDE SEQUENCE [LARGE SCALE GENOMIC DNA]</scope>
    <source>
        <strain evidence="6 7">JCM 15589</strain>
    </source>
</reference>
<keyword evidence="1" id="KW-0805">Transcription regulation</keyword>
<dbReference type="Pfam" id="PF13490">
    <property type="entry name" value="zf-HC2"/>
    <property type="match status" value="1"/>
</dbReference>
<comment type="caution">
    <text evidence="6">The sequence shown here is derived from an EMBL/GenBank/DDBJ whole genome shotgun (WGS) entry which is preliminary data.</text>
</comment>
<dbReference type="InterPro" id="IPR027383">
    <property type="entry name" value="Znf_put"/>
</dbReference>
<feature type="region of interest" description="Disordered" evidence="3">
    <location>
        <begin position="78"/>
        <end position="98"/>
    </location>
</feature>
<feature type="transmembrane region" description="Helical" evidence="4">
    <location>
        <begin position="106"/>
        <end position="126"/>
    </location>
</feature>
<proteinExistence type="predicted"/>
<evidence type="ECO:0000256" key="3">
    <source>
        <dbReference type="SAM" id="MobiDB-lite"/>
    </source>
</evidence>
<dbReference type="RefSeq" id="WP_344249596.1">
    <property type="nucleotide sequence ID" value="NZ_BAAAPM010000008.1"/>
</dbReference>
<keyword evidence="7" id="KW-1185">Reference proteome</keyword>
<dbReference type="EMBL" id="BAAAPM010000008">
    <property type="protein sequence ID" value="GAA1734327.1"/>
    <property type="molecule type" value="Genomic_DNA"/>
</dbReference>
<protein>
    <recommendedName>
        <fullName evidence="5">Putative zinc-finger domain-containing protein</fullName>
    </recommendedName>
</protein>
<keyword evidence="4" id="KW-0472">Membrane</keyword>
<evidence type="ECO:0000256" key="4">
    <source>
        <dbReference type="SAM" id="Phobius"/>
    </source>
</evidence>
<keyword evidence="4" id="KW-0812">Transmembrane</keyword>
<gene>
    <name evidence="6" type="ORF">GCM10009809_32010</name>
</gene>
<keyword evidence="4" id="KW-1133">Transmembrane helix</keyword>
<keyword evidence="2" id="KW-0804">Transcription</keyword>
<evidence type="ECO:0000313" key="7">
    <source>
        <dbReference type="Proteomes" id="UP001501138"/>
    </source>
</evidence>
<name>A0ABN2JP30_9MICO</name>
<evidence type="ECO:0000259" key="5">
    <source>
        <dbReference type="Pfam" id="PF13490"/>
    </source>
</evidence>
<evidence type="ECO:0000256" key="1">
    <source>
        <dbReference type="ARBA" id="ARBA00023015"/>
    </source>
</evidence>
<organism evidence="6 7">
    <name type="scientific">Isoptericola hypogeus</name>
    <dbReference type="NCBI Taxonomy" id="300179"/>
    <lineage>
        <taxon>Bacteria</taxon>
        <taxon>Bacillati</taxon>
        <taxon>Actinomycetota</taxon>
        <taxon>Actinomycetes</taxon>
        <taxon>Micrococcales</taxon>
        <taxon>Promicromonosporaceae</taxon>
        <taxon>Isoptericola</taxon>
    </lineage>
</organism>
<feature type="domain" description="Putative zinc-finger" evidence="5">
    <location>
        <begin position="7"/>
        <end position="41"/>
    </location>
</feature>
<accession>A0ABN2JP30</accession>
<evidence type="ECO:0000256" key="2">
    <source>
        <dbReference type="ARBA" id="ARBA00023163"/>
    </source>
</evidence>
<dbReference type="InterPro" id="IPR041916">
    <property type="entry name" value="Anti_sigma_zinc_sf"/>
</dbReference>
<sequence length="273" mass="27930">MTPTTSCDEVRDALTDVATGVADGAARATVMAHLASCERCRAELASLAETADELLLLAPERDPSADFEGRVLARLGAARGGSLAPPTSSRAARPASVRRHRARRTLVAAAAGVALLAAGGAGIWWATAPDRQLAASYRETLDVADGRYFAAADLTTGREDEQADPASGGGSVGTVFLYDGEPSWVFVLVRDAGDVAGYDVVVTVRPGEDGDTGEAGGDRPARDIPLGTCTVAADACSVGGALDDARVHDVVSVRLVDPAGATWATADRDPDGS</sequence>
<dbReference type="Proteomes" id="UP001501138">
    <property type="component" value="Unassembled WGS sequence"/>
</dbReference>
<evidence type="ECO:0000313" key="6">
    <source>
        <dbReference type="EMBL" id="GAA1734327.1"/>
    </source>
</evidence>
<dbReference type="Gene3D" id="1.10.10.1320">
    <property type="entry name" value="Anti-sigma factor, zinc-finger domain"/>
    <property type="match status" value="1"/>
</dbReference>
<feature type="compositionally biased region" description="Low complexity" evidence="3">
    <location>
        <begin position="78"/>
        <end position="95"/>
    </location>
</feature>